<evidence type="ECO:0000313" key="2">
    <source>
        <dbReference type="EMBL" id="EON98343.1"/>
    </source>
</evidence>
<feature type="compositionally biased region" description="Polar residues" evidence="1">
    <location>
        <begin position="133"/>
        <end position="156"/>
    </location>
</feature>
<feature type="compositionally biased region" description="Basic and acidic residues" evidence="1">
    <location>
        <begin position="159"/>
        <end position="176"/>
    </location>
</feature>
<dbReference type="KEGG" id="tmn:UCRPA7_6136"/>
<proteinExistence type="predicted"/>
<dbReference type="GeneID" id="19326761"/>
<keyword evidence="3" id="KW-1185">Reference proteome</keyword>
<protein>
    <submittedName>
        <fullName evidence="2">Uncharacterized protein</fullName>
    </submittedName>
</protein>
<feature type="compositionally biased region" description="Acidic residues" evidence="1">
    <location>
        <begin position="232"/>
        <end position="255"/>
    </location>
</feature>
<evidence type="ECO:0000256" key="1">
    <source>
        <dbReference type="SAM" id="MobiDB-lite"/>
    </source>
</evidence>
<gene>
    <name evidence="2" type="ORF">UCRPA7_6136</name>
</gene>
<name>R8BGA7_PHAM7</name>
<evidence type="ECO:0000313" key="3">
    <source>
        <dbReference type="Proteomes" id="UP000014074"/>
    </source>
</evidence>
<organism evidence="2 3">
    <name type="scientific">Phaeoacremonium minimum (strain UCR-PA7)</name>
    <name type="common">Esca disease fungus</name>
    <name type="synonym">Togninia minima</name>
    <dbReference type="NCBI Taxonomy" id="1286976"/>
    <lineage>
        <taxon>Eukaryota</taxon>
        <taxon>Fungi</taxon>
        <taxon>Dikarya</taxon>
        <taxon>Ascomycota</taxon>
        <taxon>Pezizomycotina</taxon>
        <taxon>Sordariomycetes</taxon>
        <taxon>Sordariomycetidae</taxon>
        <taxon>Togniniales</taxon>
        <taxon>Togniniaceae</taxon>
        <taxon>Phaeoacremonium</taxon>
    </lineage>
</organism>
<sequence>MSNKHGGFNYRNHGVNSRGNHYCVRDYGNGSNSYHYSNRDRSYYYQNPDGSKYYNNGLGGSTYTAPNGKKYSSGYGNGVPQEDEGHDGLERPQYLNDESHQNSFSHGGSSSGGCAENNRETEGQFQADYHNEYSPSCESTNLSSDPHYYSESQNPCQDHAYEHDARHSVRDDRNDISQESQFDGGDHNQALSDADGDQSSCYDYDDLQPDERHDSGDGYDDGDYNGGGYDDGGYDDGGFDGGYDDDDYGYYDYDD</sequence>
<dbReference type="eggNOG" id="ENOG502S712">
    <property type="taxonomic scope" value="Eukaryota"/>
</dbReference>
<accession>R8BGA7</accession>
<dbReference type="OrthoDB" id="5415522at2759"/>
<dbReference type="RefSeq" id="XP_007916867.1">
    <property type="nucleotide sequence ID" value="XM_007918676.1"/>
</dbReference>
<dbReference type="HOGENOM" id="CLU_1090647_0_0_1"/>
<feature type="region of interest" description="Disordered" evidence="1">
    <location>
        <begin position="71"/>
        <end position="118"/>
    </location>
</feature>
<dbReference type="Proteomes" id="UP000014074">
    <property type="component" value="Unassembled WGS sequence"/>
</dbReference>
<feature type="region of interest" description="Disordered" evidence="1">
    <location>
        <begin position="131"/>
        <end position="255"/>
    </location>
</feature>
<reference evidence="3" key="1">
    <citation type="journal article" date="2013" name="Genome Announc.">
        <title>Draft genome sequence of the ascomycete Phaeoacremonium aleophilum strain UCR-PA7, a causal agent of the esca disease complex in grapevines.</title>
        <authorList>
            <person name="Blanco-Ulate B."/>
            <person name="Rolshausen P."/>
            <person name="Cantu D."/>
        </authorList>
    </citation>
    <scope>NUCLEOTIDE SEQUENCE [LARGE SCALE GENOMIC DNA]</scope>
    <source>
        <strain evidence="3">UCR-PA7</strain>
    </source>
</reference>
<dbReference type="EMBL" id="KB933222">
    <property type="protein sequence ID" value="EON98343.1"/>
    <property type="molecule type" value="Genomic_DNA"/>
</dbReference>
<dbReference type="AlphaFoldDB" id="R8BGA7"/>